<keyword evidence="1" id="KW-0812">Transmembrane</keyword>
<keyword evidence="1" id="KW-1133">Transmembrane helix</keyword>
<accession>A0A543AZN6</accession>
<proteinExistence type="predicted"/>
<name>A0A543AZN6_9ACTN</name>
<dbReference type="EMBL" id="VFOW01000001">
    <property type="protein sequence ID" value="TQL78031.1"/>
    <property type="molecule type" value="Genomic_DNA"/>
</dbReference>
<keyword evidence="3" id="KW-1185">Reference proteome</keyword>
<keyword evidence="1" id="KW-0472">Membrane</keyword>
<evidence type="ECO:0000256" key="1">
    <source>
        <dbReference type="SAM" id="Phobius"/>
    </source>
</evidence>
<feature type="transmembrane region" description="Helical" evidence="1">
    <location>
        <begin position="44"/>
        <end position="66"/>
    </location>
</feature>
<dbReference type="Proteomes" id="UP000317043">
    <property type="component" value="Unassembled WGS sequence"/>
</dbReference>
<feature type="transmembrane region" description="Helical" evidence="1">
    <location>
        <begin position="86"/>
        <end position="110"/>
    </location>
</feature>
<evidence type="ECO:0000313" key="3">
    <source>
        <dbReference type="Proteomes" id="UP000317043"/>
    </source>
</evidence>
<feature type="transmembrane region" description="Helical" evidence="1">
    <location>
        <begin position="131"/>
        <end position="154"/>
    </location>
</feature>
<reference evidence="2 3" key="1">
    <citation type="submission" date="2019-06" db="EMBL/GenBank/DDBJ databases">
        <title>Sequencing the genomes of 1000 actinobacteria strains.</title>
        <authorList>
            <person name="Klenk H.-P."/>
        </authorList>
    </citation>
    <scope>NUCLEOTIDE SEQUENCE [LARGE SCALE GENOMIC DNA]</scope>
    <source>
        <strain evidence="2 3">DSM 45928</strain>
    </source>
</reference>
<dbReference type="AlphaFoldDB" id="A0A543AZN6"/>
<sequence length="167" mass="18279">MRRKRLYDPGAFVVWVVAPFVGYRGKERRRIAFEYPKDDEAMAAALSIRVLIWLIAAFCSVVPSAISNVLRNAACISTDALVITILNYSSAGLVGFSSVVAVTTVVRWGLAHPISWLGAATRLSDKVFRPLRWWFCAPSVLEFAYGALFAMGMVEAMLGPTAELSGC</sequence>
<dbReference type="InParanoid" id="A0A543AZN6"/>
<organism evidence="2 3">
    <name type="scientific">Stackebrandtia endophytica</name>
    <dbReference type="NCBI Taxonomy" id="1496996"/>
    <lineage>
        <taxon>Bacteria</taxon>
        <taxon>Bacillati</taxon>
        <taxon>Actinomycetota</taxon>
        <taxon>Actinomycetes</taxon>
        <taxon>Glycomycetales</taxon>
        <taxon>Glycomycetaceae</taxon>
        <taxon>Stackebrandtia</taxon>
    </lineage>
</organism>
<gene>
    <name evidence="2" type="ORF">FB566_3606</name>
</gene>
<protein>
    <submittedName>
        <fullName evidence="2">Uncharacterized protein</fullName>
    </submittedName>
</protein>
<evidence type="ECO:0000313" key="2">
    <source>
        <dbReference type="EMBL" id="TQL78031.1"/>
    </source>
</evidence>
<comment type="caution">
    <text evidence="2">The sequence shown here is derived from an EMBL/GenBank/DDBJ whole genome shotgun (WGS) entry which is preliminary data.</text>
</comment>